<dbReference type="Pfam" id="PF10558">
    <property type="entry name" value="MTP18"/>
    <property type="match status" value="1"/>
</dbReference>
<reference evidence="5" key="1">
    <citation type="submission" date="2022-01" db="EMBL/GenBank/DDBJ databases">
        <title>Genome Sequence Resource for Two Populations of Ditylenchus destructor, the Migratory Endoparasitic Phytonematode.</title>
        <authorList>
            <person name="Zhang H."/>
            <person name="Lin R."/>
            <person name="Xie B."/>
        </authorList>
    </citation>
    <scope>NUCLEOTIDE SEQUENCE</scope>
    <source>
        <strain evidence="5">BazhouSP</strain>
    </source>
</reference>
<evidence type="ECO:0000256" key="1">
    <source>
        <dbReference type="ARBA" id="ARBA00009224"/>
    </source>
</evidence>
<proteinExistence type="inferred from homology"/>
<dbReference type="GO" id="GO:0005739">
    <property type="term" value="C:mitochondrion"/>
    <property type="evidence" value="ECO:0007669"/>
    <property type="project" value="TreeGrafter"/>
</dbReference>
<feature type="transmembrane region" description="Helical" evidence="4">
    <location>
        <begin position="44"/>
        <end position="67"/>
    </location>
</feature>
<keyword evidence="4" id="KW-1133">Transmembrane helix</keyword>
<sequence length="185" mass="21149">MSWHKRLSFDIQERSRKWSQSDLFRDTPIRLLAYANEVGEAFRAWMPATAVWLLYVFVVGYVVADALDKARKAYMKECNDKSERRKNVVLTLADTLTWQAFASLIIPSLTINRLCAIALFMFKRLLGMSHPAAKLFTTVLGLAAIPVIVKPIDALVEKAMDATVRKLYKSKDEKESLEDSYEEIL</sequence>
<comment type="similarity">
    <text evidence="1">Belongs to the MTFP1 family.</text>
</comment>
<dbReference type="InterPro" id="IPR019560">
    <property type="entry name" value="Mitochondrial_18_kDa_protein"/>
</dbReference>
<evidence type="ECO:0000313" key="5">
    <source>
        <dbReference type="EMBL" id="KAI1704958.1"/>
    </source>
</evidence>
<dbReference type="Proteomes" id="UP001201812">
    <property type="component" value="Unassembled WGS sequence"/>
</dbReference>
<organism evidence="5 6">
    <name type="scientific">Ditylenchus destructor</name>
    <dbReference type="NCBI Taxonomy" id="166010"/>
    <lineage>
        <taxon>Eukaryota</taxon>
        <taxon>Metazoa</taxon>
        <taxon>Ecdysozoa</taxon>
        <taxon>Nematoda</taxon>
        <taxon>Chromadorea</taxon>
        <taxon>Rhabditida</taxon>
        <taxon>Tylenchina</taxon>
        <taxon>Tylenchomorpha</taxon>
        <taxon>Sphaerularioidea</taxon>
        <taxon>Anguinidae</taxon>
        <taxon>Anguininae</taxon>
        <taxon>Ditylenchus</taxon>
    </lineage>
</organism>
<feature type="transmembrane region" description="Helical" evidence="4">
    <location>
        <begin position="131"/>
        <end position="149"/>
    </location>
</feature>
<dbReference type="GO" id="GO:0000266">
    <property type="term" value="P:mitochondrial fission"/>
    <property type="evidence" value="ECO:0007669"/>
    <property type="project" value="TreeGrafter"/>
</dbReference>
<evidence type="ECO:0000313" key="6">
    <source>
        <dbReference type="Proteomes" id="UP001201812"/>
    </source>
</evidence>
<gene>
    <name evidence="5" type="ORF">DdX_13888</name>
</gene>
<evidence type="ECO:0000256" key="4">
    <source>
        <dbReference type="SAM" id="Phobius"/>
    </source>
</evidence>
<evidence type="ECO:0000256" key="2">
    <source>
        <dbReference type="ARBA" id="ARBA00017835"/>
    </source>
</evidence>
<evidence type="ECO:0000256" key="3">
    <source>
        <dbReference type="ARBA" id="ARBA00029631"/>
    </source>
</evidence>
<keyword evidence="4" id="KW-0812">Transmembrane</keyword>
<dbReference type="AlphaFoldDB" id="A0AAD4MUC0"/>
<feature type="transmembrane region" description="Helical" evidence="4">
    <location>
        <begin position="88"/>
        <end position="111"/>
    </location>
</feature>
<keyword evidence="6" id="KW-1185">Reference proteome</keyword>
<dbReference type="EMBL" id="JAKKPZ010000061">
    <property type="protein sequence ID" value="KAI1704958.1"/>
    <property type="molecule type" value="Genomic_DNA"/>
</dbReference>
<dbReference type="PANTHER" id="PTHR11001">
    <property type="entry name" value="MITOCHONDRIAL FISSION PROCESS PROTEIN 1"/>
    <property type="match status" value="1"/>
</dbReference>
<comment type="caution">
    <text evidence="5">The sequence shown here is derived from an EMBL/GenBank/DDBJ whole genome shotgun (WGS) entry which is preliminary data.</text>
</comment>
<name>A0AAD4MUC0_9BILA</name>
<keyword evidence="4" id="KW-0472">Membrane</keyword>
<protein>
    <recommendedName>
        <fullName evidence="2">Mitochondrial fission process protein 1</fullName>
    </recommendedName>
    <alternativeName>
        <fullName evidence="3">Mitochondrial 18 kDa protein</fullName>
    </alternativeName>
</protein>
<dbReference type="PANTHER" id="PTHR11001:SF2">
    <property type="entry name" value="MITOCHONDRIAL FISSION PROCESS PROTEIN 1"/>
    <property type="match status" value="1"/>
</dbReference>
<accession>A0AAD4MUC0</accession>